<organism evidence="4 5">
    <name type="scientific">Kingdonia uniflora</name>
    <dbReference type="NCBI Taxonomy" id="39325"/>
    <lineage>
        <taxon>Eukaryota</taxon>
        <taxon>Viridiplantae</taxon>
        <taxon>Streptophyta</taxon>
        <taxon>Embryophyta</taxon>
        <taxon>Tracheophyta</taxon>
        <taxon>Spermatophyta</taxon>
        <taxon>Magnoliopsida</taxon>
        <taxon>Ranunculales</taxon>
        <taxon>Circaeasteraceae</taxon>
        <taxon>Kingdonia</taxon>
    </lineage>
</organism>
<reference evidence="4 5" key="1">
    <citation type="journal article" date="2020" name="IScience">
        <title>Genome Sequencing of the Endangered Kingdonia uniflora (Circaeasteraceae, Ranunculales) Reveals Potential Mechanisms of Evolutionary Specialization.</title>
        <authorList>
            <person name="Sun Y."/>
            <person name="Deng T."/>
            <person name="Zhang A."/>
            <person name="Moore M.J."/>
            <person name="Landis J.B."/>
            <person name="Lin N."/>
            <person name="Zhang H."/>
            <person name="Zhang X."/>
            <person name="Huang J."/>
            <person name="Zhang X."/>
            <person name="Sun H."/>
            <person name="Wang H."/>
        </authorList>
    </citation>
    <scope>NUCLEOTIDE SEQUENCE [LARGE SCALE GENOMIC DNA]</scope>
    <source>
        <strain evidence="4">TB1705</strain>
        <tissue evidence="4">Leaf</tissue>
    </source>
</reference>
<dbReference type="AlphaFoldDB" id="A0A7J7LG72"/>
<gene>
    <name evidence="4" type="ORF">GIB67_012266</name>
</gene>
<sequence length="132" mass="15728">MVAEHGKNLHHIVENLHIMEIWMILKAHEEEGKRRIFMCEFSCLIYWKVMTLPLTIPCAHNFCKPCLEDAFIRKTFVRERTCHGSRRPLRMQKNDMKCPSCPTDISDFLQNLQVRTFILFVNMVIPHYKSCF</sequence>
<dbReference type="GO" id="GO:0008270">
    <property type="term" value="F:zinc ion binding"/>
    <property type="evidence" value="ECO:0007669"/>
    <property type="project" value="UniProtKB-KW"/>
</dbReference>
<dbReference type="Gene3D" id="3.30.40.10">
    <property type="entry name" value="Zinc/RING finger domain, C3HC4 (zinc finger)"/>
    <property type="match status" value="1"/>
</dbReference>
<dbReference type="InterPro" id="IPR017907">
    <property type="entry name" value="Znf_RING_CS"/>
</dbReference>
<evidence type="ECO:0000256" key="1">
    <source>
        <dbReference type="ARBA" id="ARBA00022723"/>
    </source>
</evidence>
<dbReference type="EMBL" id="JACGCM010002321">
    <property type="protein sequence ID" value="KAF6141504.1"/>
    <property type="molecule type" value="Genomic_DNA"/>
</dbReference>
<keyword evidence="2" id="KW-0863">Zinc-finger</keyword>
<accession>A0A7J7LG72</accession>
<dbReference type="Proteomes" id="UP000541444">
    <property type="component" value="Unassembled WGS sequence"/>
</dbReference>
<protein>
    <recommendedName>
        <fullName evidence="6">RING-type domain-containing protein</fullName>
    </recommendedName>
</protein>
<comment type="caution">
    <text evidence="4">The sequence shown here is derived from an EMBL/GenBank/DDBJ whole genome shotgun (WGS) entry which is preliminary data.</text>
</comment>
<dbReference type="PROSITE" id="PS00518">
    <property type="entry name" value="ZF_RING_1"/>
    <property type="match status" value="1"/>
</dbReference>
<dbReference type="InterPro" id="IPR045134">
    <property type="entry name" value="UHRF1/2-like"/>
</dbReference>
<dbReference type="OrthoDB" id="2270193at2759"/>
<dbReference type="InterPro" id="IPR013083">
    <property type="entry name" value="Znf_RING/FYVE/PHD"/>
</dbReference>
<evidence type="ECO:0000256" key="2">
    <source>
        <dbReference type="ARBA" id="ARBA00022771"/>
    </source>
</evidence>
<keyword evidence="5" id="KW-1185">Reference proteome</keyword>
<keyword evidence="3" id="KW-0862">Zinc</keyword>
<dbReference type="GO" id="GO:0044027">
    <property type="term" value="P:negative regulation of gene expression via chromosomal CpG island methylation"/>
    <property type="evidence" value="ECO:0007669"/>
    <property type="project" value="TreeGrafter"/>
</dbReference>
<proteinExistence type="predicted"/>
<evidence type="ECO:0008006" key="6">
    <source>
        <dbReference type="Google" id="ProtNLM"/>
    </source>
</evidence>
<dbReference type="SUPFAM" id="SSF57850">
    <property type="entry name" value="RING/U-box"/>
    <property type="match status" value="1"/>
</dbReference>
<name>A0A7J7LG72_9MAGN</name>
<dbReference type="PANTHER" id="PTHR14140">
    <property type="entry name" value="E3 UBIQUITIN-PROTEIN LIGASE UHRF-RELATED"/>
    <property type="match status" value="1"/>
</dbReference>
<evidence type="ECO:0000313" key="5">
    <source>
        <dbReference type="Proteomes" id="UP000541444"/>
    </source>
</evidence>
<dbReference type="GO" id="GO:0016567">
    <property type="term" value="P:protein ubiquitination"/>
    <property type="evidence" value="ECO:0007669"/>
    <property type="project" value="TreeGrafter"/>
</dbReference>
<keyword evidence="1" id="KW-0479">Metal-binding</keyword>
<dbReference type="GO" id="GO:0061630">
    <property type="term" value="F:ubiquitin protein ligase activity"/>
    <property type="evidence" value="ECO:0007669"/>
    <property type="project" value="TreeGrafter"/>
</dbReference>
<evidence type="ECO:0000256" key="3">
    <source>
        <dbReference type="ARBA" id="ARBA00022833"/>
    </source>
</evidence>
<dbReference type="PANTHER" id="PTHR14140:SF27">
    <property type="entry name" value="OS04G0289800 PROTEIN"/>
    <property type="match status" value="1"/>
</dbReference>
<evidence type="ECO:0000313" key="4">
    <source>
        <dbReference type="EMBL" id="KAF6141504.1"/>
    </source>
</evidence>